<dbReference type="InterPro" id="IPR013098">
    <property type="entry name" value="Ig_I-set"/>
</dbReference>
<dbReference type="SMART" id="SM00409">
    <property type="entry name" value="IG"/>
    <property type="match status" value="4"/>
</dbReference>
<keyword evidence="2" id="KW-0808">Transferase</keyword>
<name>A0A8S3R4A9_MYTED</name>
<dbReference type="EC" id="2.7.11.1" evidence="2"/>
<gene>
    <name evidence="2" type="ORF">MEDL_16376</name>
</gene>
<dbReference type="Pfam" id="PF08477">
    <property type="entry name" value="Roc"/>
    <property type="match status" value="1"/>
</dbReference>
<dbReference type="InterPro" id="IPR036179">
    <property type="entry name" value="Ig-like_dom_sf"/>
</dbReference>
<feature type="domain" description="Ig-like" evidence="1">
    <location>
        <begin position="318"/>
        <end position="390"/>
    </location>
</feature>
<dbReference type="InterPro" id="IPR003599">
    <property type="entry name" value="Ig_sub"/>
</dbReference>
<dbReference type="GO" id="GO:0004674">
    <property type="term" value="F:protein serine/threonine kinase activity"/>
    <property type="evidence" value="ECO:0007669"/>
    <property type="project" value="UniProtKB-EC"/>
</dbReference>
<dbReference type="Gene3D" id="2.60.40.10">
    <property type="entry name" value="Immunoglobulins"/>
    <property type="match status" value="4"/>
</dbReference>
<dbReference type="SUPFAM" id="SSF48726">
    <property type="entry name" value="Immunoglobulin"/>
    <property type="match status" value="4"/>
</dbReference>
<protein>
    <submittedName>
        <fullName evidence="2">TTN</fullName>
        <ecNumber evidence="2">2.7.11.1</ecNumber>
    </submittedName>
</protein>
<dbReference type="Gene3D" id="3.40.50.300">
    <property type="entry name" value="P-loop containing nucleotide triphosphate hydrolases"/>
    <property type="match status" value="2"/>
</dbReference>
<evidence type="ECO:0000259" key="1">
    <source>
        <dbReference type="PROSITE" id="PS50835"/>
    </source>
</evidence>
<dbReference type="PROSITE" id="PS50835">
    <property type="entry name" value="IG_LIKE"/>
    <property type="match status" value="1"/>
</dbReference>
<dbReference type="InterPro" id="IPR045063">
    <property type="entry name" value="Dynamin_N"/>
</dbReference>
<accession>A0A8S3R4A9</accession>
<sequence length="1421" mass="163672">MLFRFLILVHVCAAFPLKCPEPAQWSFRARSHCPDPSNYFCLRNDLKNGYSENCTVFDFLQPGRKNVLRGGLDADICSSDRYQPWPITFYTNVSTNCIFLKSPCNEEGQVVDDIGNRNTDSTCKCDYTKGYDFLVKPRNPCFCVPSEEDCSCFLKTCHNSTFKLSPDYECIHLRMNITTSQCRSIMHERENRDEKQSKKMYTSRKDNITEPGLIFAVCANGILDKYYHKAYLIRNPPASLTFVEGQTMVLTYKLLINRFVVVFKRNDDVIGEDSHNNEIKPGRSKTLTIQHITLNDGGEYYLEARGLKCRRTMVTVKPMFKLPMAKVTIVEGSVAMFECETEEENSPVEWLKDGKTINDKAKNIKIQSFQEYFYKLMITSTSLQDIGTYSILKNGIYSKAVLEVKALFKRPLEQLTSVEGSDVQFECETEEDDSSSVQWFKDNIPITFGTGNLKMEILTGHIYKLIISRACLHDSGIYRIEKNGICSEAGLNVKAMFKTPLTNVIIMEGLDTIFECELEAGVSSVEWFKDDFQLPQYTEHIKQEVLSGEKYKLTIAHTCLKDGGKYSIRRNDIKSNAELIVKEMPDTIKQMSELDRQQFLEATKSGTTKRYYIRVMIIGEGSAGKTCLLRRLMNQSVDGVRSTDGIDIERQQYLSKPSESSKSSTAVDDKHYTSWSIQNEQFANCGFWDFAGQKEFYATHQTFLSANAVYLLAVDISKDFTTRTYNGMIETDFNSIGEYIDFWLDNIHCYSKDVPGILSQQRDKSELNPPVIIVGTRIDKYQSSERDQRMKCFKDHLETILCNHAKTEAVDLATTCSFLCSNDATSELDSFLRYEHDIGNIIFFDDVKQFIVLEPKWLVDVFKCFVSHQYKDELMHMTEWSELKRTGKLLDNLITELLKKVPHFSLKKHKDFVLKIMAKFDIIVQPLNADTTESLYMPCMITAVKLENIISELDAGACKKTSWFCLEFDFLPPSYFNHILVCFMREKKLQTKKDNQLCIYRNIGVFNINEQGTQVLIICLSKNVIGMQGRVDYDIVAKYDDYRCTEHNIKHSSKEIYDTWLKIQIAKEVKDDMKGEKVRPVLQKYTRTEHQNESQNNKISPEETVETLCIIIGLLEQLLNNKEFDEIFQEELSAACPNYMDVLQTFKRDLISTDCSVIIAGETSAGKTTLINQLIGKDVFFTTNLAATGTVCRIRNSNSLFVQIYSGDESFIEEKKALDLYELKALLKQYTGFRKHPPEMIDVYLPVPLLKGNVIIVDTPGIGETASLDNILLNCAMHTVSFVFMVNACNAGGIHTDRTVNENRKQMPSFEPDDVIFLTNQWDIIMNIKEKWEEEDHHTKIMNRIHRQLEKGWPCFHIDRLFKISLIQVGRGRKTHFTKEFKIFKSMLGETIERNKNKRIEYLFRFVQRFAVNVEMELLRE</sequence>
<reference evidence="2" key="1">
    <citation type="submission" date="2021-03" db="EMBL/GenBank/DDBJ databases">
        <authorList>
            <person name="Bekaert M."/>
        </authorList>
    </citation>
    <scope>NUCLEOTIDE SEQUENCE</scope>
</reference>
<dbReference type="InterPro" id="IPR013783">
    <property type="entry name" value="Ig-like_fold"/>
</dbReference>
<dbReference type="EMBL" id="CAJPWZ010000866">
    <property type="protein sequence ID" value="CAG2201784.1"/>
    <property type="molecule type" value="Genomic_DNA"/>
</dbReference>
<dbReference type="PANTHER" id="PTHR26392:SF92">
    <property type="entry name" value="PROTEIN KINASE DOMAIN-CONTAINING PROTEIN"/>
    <property type="match status" value="1"/>
</dbReference>
<evidence type="ECO:0000313" key="3">
    <source>
        <dbReference type="Proteomes" id="UP000683360"/>
    </source>
</evidence>
<comment type="caution">
    <text evidence="2">The sequence shown here is derived from an EMBL/GenBank/DDBJ whole genome shotgun (WGS) entry which is preliminary data.</text>
</comment>
<dbReference type="InterPro" id="IPR027417">
    <property type="entry name" value="P-loop_NTPase"/>
</dbReference>
<keyword evidence="3" id="KW-1185">Reference proteome</keyword>
<dbReference type="Pfam" id="PF07679">
    <property type="entry name" value="I-set"/>
    <property type="match status" value="3"/>
</dbReference>
<organism evidence="2 3">
    <name type="scientific">Mytilus edulis</name>
    <name type="common">Blue mussel</name>
    <dbReference type="NCBI Taxonomy" id="6550"/>
    <lineage>
        <taxon>Eukaryota</taxon>
        <taxon>Metazoa</taxon>
        <taxon>Spiralia</taxon>
        <taxon>Lophotrochozoa</taxon>
        <taxon>Mollusca</taxon>
        <taxon>Bivalvia</taxon>
        <taxon>Autobranchia</taxon>
        <taxon>Pteriomorphia</taxon>
        <taxon>Mytilida</taxon>
        <taxon>Mytiloidea</taxon>
        <taxon>Mytilidae</taxon>
        <taxon>Mytilinae</taxon>
        <taxon>Mytilus</taxon>
    </lineage>
</organism>
<dbReference type="PANTHER" id="PTHR26392">
    <property type="entry name" value="MITOGEN-ACTIVATED PROTEIN KINASE KINASE KINASE 7-RELATED"/>
    <property type="match status" value="1"/>
</dbReference>
<dbReference type="OrthoDB" id="6078042at2759"/>
<dbReference type="PRINTS" id="PR00449">
    <property type="entry name" value="RASTRNSFRMNG"/>
</dbReference>
<proteinExistence type="predicted"/>
<dbReference type="InterPro" id="IPR007110">
    <property type="entry name" value="Ig-like_dom"/>
</dbReference>
<evidence type="ECO:0000313" key="2">
    <source>
        <dbReference type="EMBL" id="CAG2201784.1"/>
    </source>
</evidence>
<dbReference type="Pfam" id="PF00350">
    <property type="entry name" value="Dynamin_N"/>
    <property type="match status" value="1"/>
</dbReference>
<dbReference type="Proteomes" id="UP000683360">
    <property type="component" value="Unassembled WGS sequence"/>
</dbReference>
<dbReference type="SUPFAM" id="SSF52540">
    <property type="entry name" value="P-loop containing nucleoside triphosphate hydrolases"/>
    <property type="match status" value="2"/>
</dbReference>